<reference evidence="5" key="1">
    <citation type="submission" date="2018-09" db="EMBL/GenBank/DDBJ databases">
        <title>The complete genome of Acinetobacter sp. strain WCHAc010005.</title>
        <authorList>
            <person name="Hu Y."/>
            <person name="Long H."/>
            <person name="Feng Y."/>
            <person name="Zong Z."/>
        </authorList>
    </citation>
    <scope>NUCLEOTIDE SEQUENCE [LARGE SCALE GENOMIC DNA]</scope>
    <source>
        <strain evidence="5">WCHAc010005</strain>
    </source>
</reference>
<dbReference type="InterPro" id="IPR009057">
    <property type="entry name" value="Homeodomain-like_sf"/>
</dbReference>
<organism evidence="4 5">
    <name type="scientific">Acinetobacter chinensis</name>
    <dbReference type="NCBI Taxonomy" id="2004650"/>
    <lineage>
        <taxon>Bacteria</taxon>
        <taxon>Pseudomonadati</taxon>
        <taxon>Pseudomonadota</taxon>
        <taxon>Gammaproteobacteria</taxon>
        <taxon>Moraxellales</taxon>
        <taxon>Moraxellaceae</taxon>
        <taxon>Acinetobacter</taxon>
    </lineage>
</organism>
<dbReference type="Pfam" id="PF00440">
    <property type="entry name" value="TetR_N"/>
    <property type="match status" value="1"/>
</dbReference>
<dbReference type="Pfam" id="PF17937">
    <property type="entry name" value="TetR_C_28"/>
    <property type="match status" value="1"/>
</dbReference>
<dbReference type="PRINTS" id="PR00455">
    <property type="entry name" value="HTHTETR"/>
</dbReference>
<dbReference type="GO" id="GO:0000976">
    <property type="term" value="F:transcription cis-regulatory region binding"/>
    <property type="evidence" value="ECO:0007669"/>
    <property type="project" value="TreeGrafter"/>
</dbReference>
<sequence length="193" mass="21721">MVNAYQRKKDPEHIRKLILENTMILAAEKGVSGVSIQIVAEMAGVTKGGVFHHFPNKKALLEAMLHFVMSQIDAETEKLICADTESYGCFTRAYIEITLNANATAVSRYWDAISMTMLTEPDLNAIWAQWLEKRLSIHADTDQSVQLKILRYAADGVWLTGFAEMKLAEDFIKMKQELISRTYPASSQSFNGL</sequence>
<accession>A0A3B7M192</accession>
<dbReference type="PROSITE" id="PS01081">
    <property type="entry name" value="HTH_TETR_1"/>
    <property type="match status" value="1"/>
</dbReference>
<evidence type="ECO:0000313" key="4">
    <source>
        <dbReference type="EMBL" id="AXY56459.1"/>
    </source>
</evidence>
<proteinExistence type="predicted"/>
<protein>
    <submittedName>
        <fullName evidence="4">TetR/AcrR family transcriptional regulator</fullName>
    </submittedName>
</protein>
<dbReference type="InterPro" id="IPR050109">
    <property type="entry name" value="HTH-type_TetR-like_transc_reg"/>
</dbReference>
<dbReference type="Proteomes" id="UP000263753">
    <property type="component" value="Chromosome"/>
</dbReference>
<dbReference type="InterPro" id="IPR001647">
    <property type="entry name" value="HTH_TetR"/>
</dbReference>
<dbReference type="RefSeq" id="WP_087511554.1">
    <property type="nucleotide sequence ID" value="NZ_CP032134.1"/>
</dbReference>
<evidence type="ECO:0000256" key="1">
    <source>
        <dbReference type="ARBA" id="ARBA00023125"/>
    </source>
</evidence>
<dbReference type="InterPro" id="IPR023772">
    <property type="entry name" value="DNA-bd_HTH_TetR-type_CS"/>
</dbReference>
<dbReference type="EMBL" id="CP032134">
    <property type="protein sequence ID" value="AXY56459.1"/>
    <property type="molecule type" value="Genomic_DNA"/>
</dbReference>
<dbReference type="InterPro" id="IPR041479">
    <property type="entry name" value="TetR_CgmR_C"/>
</dbReference>
<keyword evidence="1 2" id="KW-0238">DNA-binding</keyword>
<dbReference type="PANTHER" id="PTHR30055">
    <property type="entry name" value="HTH-TYPE TRANSCRIPTIONAL REGULATOR RUTR"/>
    <property type="match status" value="1"/>
</dbReference>
<dbReference type="GO" id="GO:0003700">
    <property type="term" value="F:DNA-binding transcription factor activity"/>
    <property type="evidence" value="ECO:0007669"/>
    <property type="project" value="TreeGrafter"/>
</dbReference>
<gene>
    <name evidence="4" type="ORF">CDG60_07660</name>
</gene>
<evidence type="ECO:0000259" key="3">
    <source>
        <dbReference type="PROSITE" id="PS50977"/>
    </source>
</evidence>
<dbReference type="SUPFAM" id="SSF46689">
    <property type="entry name" value="Homeodomain-like"/>
    <property type="match status" value="1"/>
</dbReference>
<dbReference type="KEGG" id="achi:CDG60_07660"/>
<feature type="DNA-binding region" description="H-T-H motif" evidence="2">
    <location>
        <begin position="35"/>
        <end position="54"/>
    </location>
</feature>
<name>A0A3B7M192_9GAMM</name>
<feature type="domain" description="HTH tetR-type" evidence="3">
    <location>
        <begin position="12"/>
        <end position="72"/>
    </location>
</feature>
<dbReference type="PANTHER" id="PTHR30055:SF148">
    <property type="entry name" value="TETR-FAMILY TRANSCRIPTIONAL REGULATOR"/>
    <property type="match status" value="1"/>
</dbReference>
<evidence type="ECO:0000256" key="2">
    <source>
        <dbReference type="PROSITE-ProRule" id="PRU00335"/>
    </source>
</evidence>
<dbReference type="PROSITE" id="PS50977">
    <property type="entry name" value="HTH_TETR_2"/>
    <property type="match status" value="1"/>
</dbReference>
<dbReference type="InterPro" id="IPR036271">
    <property type="entry name" value="Tet_transcr_reg_TetR-rel_C_sf"/>
</dbReference>
<dbReference type="SUPFAM" id="SSF48498">
    <property type="entry name" value="Tetracyclin repressor-like, C-terminal domain"/>
    <property type="match status" value="1"/>
</dbReference>
<dbReference type="AlphaFoldDB" id="A0A3B7M192"/>
<dbReference type="Gene3D" id="1.10.357.10">
    <property type="entry name" value="Tetracycline Repressor, domain 2"/>
    <property type="match status" value="1"/>
</dbReference>
<evidence type="ECO:0000313" key="5">
    <source>
        <dbReference type="Proteomes" id="UP000263753"/>
    </source>
</evidence>